<dbReference type="OrthoDB" id="9787344at2"/>
<accession>A0A495IZI3</accession>
<gene>
    <name evidence="4" type="ORF">BDD43_2293</name>
</gene>
<dbReference type="PROSITE" id="PS50930">
    <property type="entry name" value="HTH_LYTTR"/>
    <property type="match status" value="1"/>
</dbReference>
<dbReference type="AlphaFoldDB" id="A0A495IZI3"/>
<comment type="caution">
    <text evidence="4">The sequence shown here is derived from an EMBL/GenBank/DDBJ whole genome shotgun (WGS) entry which is preliminary data.</text>
</comment>
<feature type="domain" description="HTH LytTR-type" evidence="3">
    <location>
        <begin position="134"/>
        <end position="198"/>
    </location>
</feature>
<dbReference type="InterPro" id="IPR046947">
    <property type="entry name" value="LytR-like"/>
</dbReference>
<dbReference type="Proteomes" id="UP000268007">
    <property type="component" value="Unassembled WGS sequence"/>
</dbReference>
<keyword evidence="1" id="KW-0597">Phosphoprotein</keyword>
<feature type="modified residue" description="4-aspartylphosphate" evidence="1">
    <location>
        <position position="53"/>
    </location>
</feature>
<dbReference type="InterPro" id="IPR011006">
    <property type="entry name" value="CheY-like_superfamily"/>
</dbReference>
<dbReference type="Gene3D" id="3.40.50.2300">
    <property type="match status" value="1"/>
</dbReference>
<keyword evidence="5" id="KW-1185">Reference proteome</keyword>
<dbReference type="SUPFAM" id="SSF52172">
    <property type="entry name" value="CheY-like"/>
    <property type="match status" value="1"/>
</dbReference>
<reference evidence="4 5" key="1">
    <citation type="submission" date="2018-10" db="EMBL/GenBank/DDBJ databases">
        <title>Genomic Encyclopedia of Archaeal and Bacterial Type Strains, Phase II (KMG-II): from individual species to whole genera.</title>
        <authorList>
            <person name="Goeker M."/>
        </authorList>
    </citation>
    <scope>NUCLEOTIDE SEQUENCE [LARGE SCALE GENOMIC DNA]</scope>
    <source>
        <strain evidence="4 5">DSM 18602</strain>
    </source>
</reference>
<dbReference type="SMART" id="SM00448">
    <property type="entry name" value="REC"/>
    <property type="match status" value="1"/>
</dbReference>
<protein>
    <submittedName>
        <fullName evidence="4">LytTR family two component transcriptional regulator</fullName>
    </submittedName>
</protein>
<evidence type="ECO:0000259" key="3">
    <source>
        <dbReference type="PROSITE" id="PS50930"/>
    </source>
</evidence>
<name>A0A495IZI3_9SPHI</name>
<dbReference type="SMART" id="SM00850">
    <property type="entry name" value="LytTR"/>
    <property type="match status" value="1"/>
</dbReference>
<dbReference type="RefSeq" id="WP_121197751.1">
    <property type="nucleotide sequence ID" value="NZ_RBKU01000001.1"/>
</dbReference>
<dbReference type="Pfam" id="PF04397">
    <property type="entry name" value="LytTR"/>
    <property type="match status" value="1"/>
</dbReference>
<dbReference type="InterPro" id="IPR001789">
    <property type="entry name" value="Sig_transdc_resp-reg_receiver"/>
</dbReference>
<organism evidence="4 5">
    <name type="scientific">Mucilaginibacter gracilis</name>
    <dbReference type="NCBI Taxonomy" id="423350"/>
    <lineage>
        <taxon>Bacteria</taxon>
        <taxon>Pseudomonadati</taxon>
        <taxon>Bacteroidota</taxon>
        <taxon>Sphingobacteriia</taxon>
        <taxon>Sphingobacteriales</taxon>
        <taxon>Sphingobacteriaceae</taxon>
        <taxon>Mucilaginibacter</taxon>
    </lineage>
</organism>
<evidence type="ECO:0000256" key="1">
    <source>
        <dbReference type="PROSITE-ProRule" id="PRU00169"/>
    </source>
</evidence>
<evidence type="ECO:0000259" key="2">
    <source>
        <dbReference type="PROSITE" id="PS50110"/>
    </source>
</evidence>
<dbReference type="PANTHER" id="PTHR37299:SF1">
    <property type="entry name" value="STAGE 0 SPORULATION PROTEIN A HOMOLOG"/>
    <property type="match status" value="1"/>
</dbReference>
<dbReference type="EMBL" id="RBKU01000001">
    <property type="protein sequence ID" value="RKR82125.1"/>
    <property type="molecule type" value="Genomic_DNA"/>
</dbReference>
<dbReference type="PANTHER" id="PTHR37299">
    <property type="entry name" value="TRANSCRIPTIONAL REGULATOR-RELATED"/>
    <property type="match status" value="1"/>
</dbReference>
<proteinExistence type="predicted"/>
<evidence type="ECO:0000313" key="4">
    <source>
        <dbReference type="EMBL" id="RKR82125.1"/>
    </source>
</evidence>
<dbReference type="Gene3D" id="2.40.50.1020">
    <property type="entry name" value="LytTr DNA-binding domain"/>
    <property type="match status" value="1"/>
</dbReference>
<feature type="domain" description="Response regulatory" evidence="2">
    <location>
        <begin position="2"/>
        <end position="113"/>
    </location>
</feature>
<dbReference type="Pfam" id="PF00072">
    <property type="entry name" value="Response_reg"/>
    <property type="match status" value="1"/>
</dbReference>
<dbReference type="GO" id="GO:0003677">
    <property type="term" value="F:DNA binding"/>
    <property type="evidence" value="ECO:0007669"/>
    <property type="project" value="InterPro"/>
</dbReference>
<dbReference type="PROSITE" id="PS50110">
    <property type="entry name" value="RESPONSE_REGULATORY"/>
    <property type="match status" value="1"/>
</dbReference>
<sequence>MKCLIVDDEPLARKGVQLHLKKYPELELAGCFNNATAAAAYLLLNPVGLIFLDIRMPGINGLEFARSLGKQTMVIFITAFAEYALDSYEVDAIGYLVKPIHPERFDKAVLKALAYERLFRESPDAAIEFVPDHLLVRSERQFIRIALDELQFIEGLKDYVILYLNDQKVITAMNLKQIHQKLPQERFLRVSKSYIVNTSFVKTFDNNAIYIGENEVPIGNAFRDAFFEIFVRQKMIPSEKPA</sequence>
<dbReference type="InterPro" id="IPR007492">
    <property type="entry name" value="LytTR_DNA-bd_dom"/>
</dbReference>
<dbReference type="GO" id="GO:0000156">
    <property type="term" value="F:phosphorelay response regulator activity"/>
    <property type="evidence" value="ECO:0007669"/>
    <property type="project" value="InterPro"/>
</dbReference>
<evidence type="ECO:0000313" key="5">
    <source>
        <dbReference type="Proteomes" id="UP000268007"/>
    </source>
</evidence>